<proteinExistence type="predicted"/>
<gene>
    <name evidence="1" type="ORF">CCAX7_17240</name>
</gene>
<reference evidence="1 2" key="1">
    <citation type="journal article" date="2019" name="Int. J. Syst. Evol. Microbiol.">
        <title>Capsulimonas corticalis gen. nov., sp. nov., an aerobic capsulated bacterium, of a novel bacterial order, Capsulimonadales ord. nov., of the class Armatimonadia of the phylum Armatimonadetes.</title>
        <authorList>
            <person name="Li J."/>
            <person name="Kudo C."/>
            <person name="Tonouchi A."/>
        </authorList>
    </citation>
    <scope>NUCLEOTIDE SEQUENCE [LARGE SCALE GENOMIC DNA]</scope>
    <source>
        <strain evidence="1 2">AX-7</strain>
    </source>
</reference>
<evidence type="ECO:0000313" key="2">
    <source>
        <dbReference type="Proteomes" id="UP000287394"/>
    </source>
</evidence>
<dbReference type="KEGG" id="ccot:CCAX7_17240"/>
<dbReference type="AlphaFoldDB" id="A0A402D444"/>
<organism evidence="1 2">
    <name type="scientific">Capsulimonas corticalis</name>
    <dbReference type="NCBI Taxonomy" id="2219043"/>
    <lineage>
        <taxon>Bacteria</taxon>
        <taxon>Bacillati</taxon>
        <taxon>Armatimonadota</taxon>
        <taxon>Armatimonadia</taxon>
        <taxon>Capsulimonadales</taxon>
        <taxon>Capsulimonadaceae</taxon>
        <taxon>Capsulimonas</taxon>
    </lineage>
</organism>
<keyword evidence="2" id="KW-1185">Reference proteome</keyword>
<name>A0A402D444_9BACT</name>
<dbReference type="Proteomes" id="UP000287394">
    <property type="component" value="Chromosome"/>
</dbReference>
<evidence type="ECO:0000313" key="1">
    <source>
        <dbReference type="EMBL" id="BDI29673.1"/>
    </source>
</evidence>
<protein>
    <submittedName>
        <fullName evidence="1">Uncharacterized protein</fullName>
    </submittedName>
</protein>
<dbReference type="RefSeq" id="WP_119324225.1">
    <property type="nucleotide sequence ID" value="NZ_AP025739.1"/>
</dbReference>
<sequence length="366" mass="39528">MKNSKRTSAFCLLALALAAIVSPAHAKDDRPDFTLPSLADFTGDQWDALQLGKSTAESVKDHYKIAKHGNAIPWSLMLSTPKGSGDRLNVLFDGGDDKKDVATALLIRYDQSPSLESIKKVFGHAGVSYYLRGRNTGWVIHEYPEKGVVLFADTHEGFFTVSTIMLVPPAILAEGCLDLSPTGTLIAPVVDVHAGEPRLMYFGNVDVTTSLDGMTVSDLEKSNLRDELRRATGAGTMIYQEYATGSCVANIHGVYKPDTGDCVDVTVTIDGASPYGPIHAVGASSTTIKQHQRVTDSANYEGVFNDALTKAQQSFALQMRSMGPPTPEEMQRIAYNDVFNRLRAATISLQGIHSAPPPADLWAVPK</sequence>
<accession>A0A402D444</accession>
<dbReference type="EMBL" id="AP025739">
    <property type="protein sequence ID" value="BDI29673.1"/>
    <property type="molecule type" value="Genomic_DNA"/>
</dbReference>